<dbReference type="GO" id="GO:0016853">
    <property type="term" value="F:isomerase activity"/>
    <property type="evidence" value="ECO:0007669"/>
    <property type="project" value="UniProtKB-KW"/>
</dbReference>
<feature type="domain" description="Xylose isomerase-like TIM barrel" evidence="1">
    <location>
        <begin position="24"/>
        <end position="248"/>
    </location>
</feature>
<gene>
    <name evidence="2" type="ORF">ACFQNG_18690</name>
</gene>
<proteinExistence type="predicted"/>
<dbReference type="SUPFAM" id="SSF51658">
    <property type="entry name" value="Xylose isomerase-like"/>
    <property type="match status" value="1"/>
</dbReference>
<dbReference type="Gene3D" id="3.20.20.150">
    <property type="entry name" value="Divalent-metal-dependent TIM barrel enzymes"/>
    <property type="match status" value="1"/>
</dbReference>
<accession>A0ABW2RPX7</accession>
<protein>
    <submittedName>
        <fullName evidence="2">Sugar phosphate isomerase/epimerase family protein</fullName>
    </submittedName>
</protein>
<dbReference type="InterPro" id="IPR050312">
    <property type="entry name" value="IolE/XylAMocC-like"/>
</dbReference>
<dbReference type="InterPro" id="IPR013022">
    <property type="entry name" value="Xyl_isomerase-like_TIM-brl"/>
</dbReference>
<keyword evidence="3" id="KW-1185">Reference proteome</keyword>
<organism evidence="2 3">
    <name type="scientific">Laceyella putida</name>
    <dbReference type="NCBI Taxonomy" id="110101"/>
    <lineage>
        <taxon>Bacteria</taxon>
        <taxon>Bacillati</taxon>
        <taxon>Bacillota</taxon>
        <taxon>Bacilli</taxon>
        <taxon>Bacillales</taxon>
        <taxon>Thermoactinomycetaceae</taxon>
        <taxon>Laceyella</taxon>
    </lineage>
</organism>
<dbReference type="InterPro" id="IPR036237">
    <property type="entry name" value="Xyl_isomerase-like_sf"/>
</dbReference>
<sequence>MSFIALQLWSLNSLTKDDFLGTLRKVGEMGYDGVEFAGYYDTPAKVVKEVLAESKLQVVGSHIPLDLLQEDQLEATLAYQEEIGNRFVVCPWLPEEKRQTVDAYKRTAEEFNKIGEACRKAGFQFAYHNHDFEFASFGDKTGFEILFDETDFNLVKMELDVYWAYYAGWDPVALISRYGDALGALHIKDLKTDGNKKYSTEVGSGEIDMAPIKEAGNKLGLNWFIVEQEYFTIDPLEAAKTSLDYLKKI</sequence>
<comment type="caution">
    <text evidence="2">The sequence shown here is derived from an EMBL/GenBank/DDBJ whole genome shotgun (WGS) entry which is preliminary data.</text>
</comment>
<dbReference type="Pfam" id="PF01261">
    <property type="entry name" value="AP_endonuc_2"/>
    <property type="match status" value="1"/>
</dbReference>
<keyword evidence="2" id="KW-0413">Isomerase</keyword>
<reference evidence="3" key="1">
    <citation type="journal article" date="2019" name="Int. J. Syst. Evol. Microbiol.">
        <title>The Global Catalogue of Microorganisms (GCM) 10K type strain sequencing project: providing services to taxonomists for standard genome sequencing and annotation.</title>
        <authorList>
            <consortium name="The Broad Institute Genomics Platform"/>
            <consortium name="The Broad Institute Genome Sequencing Center for Infectious Disease"/>
            <person name="Wu L."/>
            <person name="Ma J."/>
        </authorList>
    </citation>
    <scope>NUCLEOTIDE SEQUENCE [LARGE SCALE GENOMIC DNA]</scope>
    <source>
        <strain evidence="3">CGMCC 1.12942</strain>
    </source>
</reference>
<evidence type="ECO:0000313" key="3">
    <source>
        <dbReference type="Proteomes" id="UP001596500"/>
    </source>
</evidence>
<dbReference type="PANTHER" id="PTHR12110:SF41">
    <property type="entry name" value="INOSOSE DEHYDRATASE"/>
    <property type="match status" value="1"/>
</dbReference>
<dbReference type="PANTHER" id="PTHR12110">
    <property type="entry name" value="HYDROXYPYRUVATE ISOMERASE"/>
    <property type="match status" value="1"/>
</dbReference>
<dbReference type="EMBL" id="JBHTBW010000078">
    <property type="protein sequence ID" value="MFC7443096.1"/>
    <property type="molecule type" value="Genomic_DNA"/>
</dbReference>
<dbReference type="Proteomes" id="UP001596500">
    <property type="component" value="Unassembled WGS sequence"/>
</dbReference>
<name>A0ABW2RPX7_9BACL</name>
<evidence type="ECO:0000313" key="2">
    <source>
        <dbReference type="EMBL" id="MFC7443096.1"/>
    </source>
</evidence>
<dbReference type="RefSeq" id="WP_379867425.1">
    <property type="nucleotide sequence ID" value="NZ_JBHTBW010000078.1"/>
</dbReference>
<evidence type="ECO:0000259" key="1">
    <source>
        <dbReference type="Pfam" id="PF01261"/>
    </source>
</evidence>